<protein>
    <recommendedName>
        <fullName evidence="3">Lipoprotein</fullName>
    </recommendedName>
</protein>
<evidence type="ECO:0000313" key="2">
    <source>
        <dbReference type="Proteomes" id="UP000500961"/>
    </source>
</evidence>
<organism evidence="1 2">
    <name type="scientific">Tenuifilum thalassicum</name>
    <dbReference type="NCBI Taxonomy" id="2590900"/>
    <lineage>
        <taxon>Bacteria</taxon>
        <taxon>Pseudomonadati</taxon>
        <taxon>Bacteroidota</taxon>
        <taxon>Bacteroidia</taxon>
        <taxon>Bacteroidales</taxon>
        <taxon>Tenuifilaceae</taxon>
        <taxon>Tenuifilum</taxon>
    </lineage>
</organism>
<evidence type="ECO:0008006" key="3">
    <source>
        <dbReference type="Google" id="ProtNLM"/>
    </source>
</evidence>
<dbReference type="KEGG" id="ttz:FHG85_02650"/>
<dbReference type="RefSeq" id="WP_173072745.1">
    <property type="nucleotide sequence ID" value="NZ_CP041345.1"/>
</dbReference>
<dbReference type="SUPFAM" id="SSF48452">
    <property type="entry name" value="TPR-like"/>
    <property type="match status" value="1"/>
</dbReference>
<dbReference type="Gene3D" id="3.40.50.10610">
    <property type="entry name" value="ABC-type transport auxiliary lipoprotein component"/>
    <property type="match status" value="1"/>
</dbReference>
<dbReference type="Proteomes" id="UP000500961">
    <property type="component" value="Chromosome"/>
</dbReference>
<dbReference type="InterPro" id="IPR011990">
    <property type="entry name" value="TPR-like_helical_dom_sf"/>
</dbReference>
<dbReference type="EMBL" id="CP041345">
    <property type="protein sequence ID" value="QKG79206.1"/>
    <property type="molecule type" value="Genomic_DNA"/>
</dbReference>
<keyword evidence="2" id="KW-1185">Reference proteome</keyword>
<reference evidence="1 2" key="1">
    <citation type="submission" date="2019-07" db="EMBL/GenBank/DDBJ databases">
        <title>Thalassofilum flectens gen. nov., sp. nov., a novel moderate thermophilic anaerobe from a shallow sea hot spring in Kunashir Island (Russia), representing a new family in the order Bacteroidales, and proposal of Thalassofilacea fam. nov.</title>
        <authorList>
            <person name="Kochetkova T.V."/>
            <person name="Podosokorskaya O.A."/>
            <person name="Novikov A."/>
            <person name="Elcheninov A.G."/>
            <person name="Toshchakov S.V."/>
            <person name="Kublanov I.V."/>
        </authorList>
    </citation>
    <scope>NUCLEOTIDE SEQUENCE [LARGE SCALE GENOMIC DNA]</scope>
    <source>
        <strain evidence="1 2">38-H</strain>
    </source>
</reference>
<sequence>MNRKLFTLFIASIVILAGGCASKKYAKKGMKFEQAGLWQQATDAYFRSLMAKRDNINAIVGLKRAGQRVLDEQSLEVIKAYENDDLKGTVYKYIDAEDLKNKASAFGVELSISNIATDYYKDAKPKYIEKIYSEAQRYMDEERFKEAEQLLSEIKKLQPDYGNVKDMLKVSKCEPLYREAKEFMSASFYRKAYNNLDKIIREYNNYKDARELRDEALEQATITIKVSNFKTGSRNAQNITKSVQAEVTSSLNELKTPFIKVIDTENTDKIIEEQHRSISTGSELEIGKLLSAKAILNGEVSILELKPGRLKKTRKKGFLREETKVKDPKTGDTKINVSYKKVYYYEYSQSNSVTIALKYQLTSTETGAVLVTDYVRSNQSDFIEYATFDGPKDKLVPGYWEKIDVKTDKDVINDNTPDVRRLQEKLNSRREITSMASLISKAINDIGDRVANKIGSYNPEE</sequence>
<accession>A0A7D4CFQ5</accession>
<gene>
    <name evidence="1" type="ORF">FHG85_02650</name>
</gene>
<proteinExistence type="predicted"/>
<name>A0A7D4CFQ5_9BACT</name>
<dbReference type="AlphaFoldDB" id="A0A7D4CFQ5"/>
<evidence type="ECO:0000313" key="1">
    <source>
        <dbReference type="EMBL" id="QKG79206.1"/>
    </source>
</evidence>
<dbReference type="PROSITE" id="PS51257">
    <property type="entry name" value="PROKAR_LIPOPROTEIN"/>
    <property type="match status" value="1"/>
</dbReference>